<dbReference type="OrthoDB" id="1683373at2759"/>
<dbReference type="Pfam" id="PF02115">
    <property type="entry name" value="Rho_GDI"/>
    <property type="match status" value="1"/>
</dbReference>
<dbReference type="InterPro" id="IPR024792">
    <property type="entry name" value="RhoGDI_dom_sf"/>
</dbReference>
<dbReference type="GO" id="GO:0005096">
    <property type="term" value="F:GTPase activator activity"/>
    <property type="evidence" value="ECO:0007669"/>
    <property type="project" value="UniProtKB-KW"/>
</dbReference>
<dbReference type="InterPro" id="IPR014756">
    <property type="entry name" value="Ig_E-set"/>
</dbReference>
<dbReference type="SUPFAM" id="SSF81296">
    <property type="entry name" value="E set domains"/>
    <property type="match status" value="1"/>
</dbReference>
<dbReference type="EMBL" id="AJWJ01000456">
    <property type="protein sequence ID" value="KAF2070705.1"/>
    <property type="molecule type" value="Genomic_DNA"/>
</dbReference>
<keyword evidence="4" id="KW-0963">Cytoplasm</keyword>
<comment type="caution">
    <text evidence="5">The sequence shown here is derived from an EMBL/GenBank/DDBJ whole genome shotgun (WGS) entry which is preliminary data.</text>
</comment>
<name>A0A8J4PMJ9_9MYCE</name>
<evidence type="ECO:0000256" key="1">
    <source>
        <dbReference type="ARBA" id="ARBA00004496"/>
    </source>
</evidence>
<dbReference type="InterPro" id="IPR000406">
    <property type="entry name" value="Rho_GDI"/>
</dbReference>
<comment type="subcellular location">
    <subcellularLocation>
        <location evidence="1">Cytoplasm</location>
    </subcellularLocation>
</comment>
<evidence type="ECO:0000256" key="4">
    <source>
        <dbReference type="ARBA" id="ARBA00022490"/>
    </source>
</evidence>
<dbReference type="FunFam" id="2.70.50.30:FF:000004">
    <property type="entry name" value="Rho GDP-dissociation inhibitor 1"/>
    <property type="match status" value="1"/>
</dbReference>
<comment type="similarity">
    <text evidence="2">Belongs to the Rho GDI family.</text>
</comment>
<keyword evidence="6" id="KW-1185">Reference proteome</keyword>
<dbReference type="GO" id="GO:0007266">
    <property type="term" value="P:Rho protein signal transduction"/>
    <property type="evidence" value="ECO:0007669"/>
    <property type="project" value="InterPro"/>
</dbReference>
<dbReference type="GO" id="GO:0005094">
    <property type="term" value="F:Rho GDP-dissociation inhibitor activity"/>
    <property type="evidence" value="ECO:0007669"/>
    <property type="project" value="InterPro"/>
</dbReference>
<dbReference type="GO" id="GO:0005829">
    <property type="term" value="C:cytosol"/>
    <property type="evidence" value="ECO:0007669"/>
    <property type="project" value="TreeGrafter"/>
</dbReference>
<dbReference type="PANTHER" id="PTHR10980">
    <property type="entry name" value="RHO GDP-DISSOCIATION INHIBITOR"/>
    <property type="match status" value="1"/>
</dbReference>
<organism evidence="5 6">
    <name type="scientific">Polysphondylium violaceum</name>
    <dbReference type="NCBI Taxonomy" id="133409"/>
    <lineage>
        <taxon>Eukaryota</taxon>
        <taxon>Amoebozoa</taxon>
        <taxon>Evosea</taxon>
        <taxon>Eumycetozoa</taxon>
        <taxon>Dictyostelia</taxon>
        <taxon>Dictyosteliales</taxon>
        <taxon>Dictyosteliaceae</taxon>
        <taxon>Polysphondylium</taxon>
    </lineage>
</organism>
<dbReference type="PANTHER" id="PTHR10980:SF3">
    <property type="entry name" value="LD16419P"/>
    <property type="match status" value="1"/>
</dbReference>
<reference evidence="5" key="1">
    <citation type="submission" date="2020-01" db="EMBL/GenBank/DDBJ databases">
        <title>Development of genomics and gene disruption for Polysphondylium violaceum indicates a role for the polyketide synthase stlB in stalk morphogenesis.</title>
        <authorList>
            <person name="Narita B."/>
            <person name="Kawabe Y."/>
            <person name="Kin K."/>
            <person name="Saito T."/>
            <person name="Gibbs R."/>
            <person name="Kuspa A."/>
            <person name="Muzny D."/>
            <person name="Queller D."/>
            <person name="Richards S."/>
            <person name="Strassman J."/>
            <person name="Sucgang R."/>
            <person name="Worley K."/>
            <person name="Schaap P."/>
        </authorList>
    </citation>
    <scope>NUCLEOTIDE SEQUENCE</scope>
    <source>
        <strain evidence="5">QSvi11</strain>
    </source>
</reference>
<keyword evidence="3" id="KW-0343">GTPase activation</keyword>
<gene>
    <name evidence="5" type="ORF">CYY_007972</name>
</gene>
<dbReference type="Proteomes" id="UP000695562">
    <property type="component" value="Unassembled WGS sequence"/>
</dbReference>
<dbReference type="Gene3D" id="2.70.50.30">
    <property type="entry name" value="Coagulation Factor XIII, subunit A, domain 1"/>
    <property type="match status" value="1"/>
</dbReference>
<evidence type="ECO:0000256" key="3">
    <source>
        <dbReference type="ARBA" id="ARBA00022468"/>
    </source>
</evidence>
<evidence type="ECO:0000313" key="5">
    <source>
        <dbReference type="EMBL" id="KAF2070705.1"/>
    </source>
</evidence>
<dbReference type="PRINTS" id="PR00492">
    <property type="entry name" value="RHOGDI"/>
</dbReference>
<proteinExistence type="inferred from homology"/>
<protein>
    <recommendedName>
        <fullName evidence="7">Rho GDP-dissociation inhibitor</fullName>
    </recommendedName>
</protein>
<dbReference type="AlphaFoldDB" id="A0A8J4PMJ9"/>
<evidence type="ECO:0008006" key="7">
    <source>
        <dbReference type="Google" id="ProtNLM"/>
    </source>
</evidence>
<sequence length="197" mass="22244">MSDNEDNAPEYKPPVKATIDQLMNQDAEDESLRKYKEALLGKTVTGPTDDPRRVVLKEMKVIFENRPGGNEIVYPLETKEQMEALKKTPFVLKEECKYKITITFKVQHDIVSGLKHINSVYRKGIRVANIKTMMGSFGPQAEPHSITMPRHGWDEAPSGLLSRGSYTAKVEFNDDDGANHAIVEYGFAIKSDWAKDE</sequence>
<dbReference type="GO" id="GO:0016020">
    <property type="term" value="C:membrane"/>
    <property type="evidence" value="ECO:0007669"/>
    <property type="project" value="TreeGrafter"/>
</dbReference>
<accession>A0A8J4PMJ9</accession>
<evidence type="ECO:0000313" key="6">
    <source>
        <dbReference type="Proteomes" id="UP000695562"/>
    </source>
</evidence>
<evidence type="ECO:0000256" key="2">
    <source>
        <dbReference type="ARBA" id="ARBA00009758"/>
    </source>
</evidence>